<gene>
    <name evidence="2" type="primary">LOC115746683</name>
</gene>
<protein>
    <submittedName>
        <fullName evidence="2">Uncharacterized protein LOC115746683</fullName>
    </submittedName>
</protein>
<proteinExistence type="predicted"/>
<evidence type="ECO:0000313" key="1">
    <source>
        <dbReference type="Proteomes" id="UP000827889"/>
    </source>
</evidence>
<dbReference type="RefSeq" id="XP_048133579.1">
    <property type="nucleotide sequence ID" value="XM_048277622.1"/>
</dbReference>
<name>A0ABM3HAE9_9MYRT</name>
<evidence type="ECO:0000313" key="2">
    <source>
        <dbReference type="RefSeq" id="XP_048133579.1"/>
    </source>
</evidence>
<organism evidence="1 2">
    <name type="scientific">Rhodamnia argentea</name>
    <dbReference type="NCBI Taxonomy" id="178133"/>
    <lineage>
        <taxon>Eukaryota</taxon>
        <taxon>Viridiplantae</taxon>
        <taxon>Streptophyta</taxon>
        <taxon>Embryophyta</taxon>
        <taxon>Tracheophyta</taxon>
        <taxon>Spermatophyta</taxon>
        <taxon>Magnoliopsida</taxon>
        <taxon>eudicotyledons</taxon>
        <taxon>Gunneridae</taxon>
        <taxon>Pentapetalae</taxon>
        <taxon>rosids</taxon>
        <taxon>malvids</taxon>
        <taxon>Myrtales</taxon>
        <taxon>Myrtaceae</taxon>
        <taxon>Myrtoideae</taxon>
        <taxon>Myrteae</taxon>
        <taxon>Australasian group</taxon>
        <taxon>Rhodamnia</taxon>
    </lineage>
</organism>
<dbReference type="Proteomes" id="UP000827889">
    <property type="component" value="Chromosome 4"/>
</dbReference>
<dbReference type="GeneID" id="115746683"/>
<reference evidence="2" key="1">
    <citation type="submission" date="2025-08" db="UniProtKB">
        <authorList>
            <consortium name="RefSeq"/>
        </authorList>
    </citation>
    <scope>IDENTIFICATION</scope>
    <source>
        <tissue evidence="2">Leaf</tissue>
    </source>
</reference>
<keyword evidence="1" id="KW-1185">Reference proteome</keyword>
<sequence length="135" mass="15557">MTENQLQNLRKRIGPHPNLDQNGRLLHLINPIGAFNEWVVLTYNLQVLGDQIKENSKLREKLDDVVDNYVKQLETSCKIRPEGPAAYPIPTVHGTVSPYPSDAMPYWVAMMNQRLEDLEKRFRKMEDLVMENPGA</sequence>
<accession>A0ABM3HAE9</accession>